<feature type="transmembrane region" description="Helical" evidence="1">
    <location>
        <begin position="21"/>
        <end position="46"/>
    </location>
</feature>
<dbReference type="InterPro" id="IPR036259">
    <property type="entry name" value="MFS_trans_sf"/>
</dbReference>
<feature type="transmembrane region" description="Helical" evidence="1">
    <location>
        <begin position="365"/>
        <end position="388"/>
    </location>
</feature>
<keyword evidence="1" id="KW-0472">Membrane</keyword>
<evidence type="ECO:0008006" key="4">
    <source>
        <dbReference type="Google" id="ProtNLM"/>
    </source>
</evidence>
<reference evidence="2 3" key="1">
    <citation type="journal article" date="2015" name="Sci. Rep.">
        <title>Unraveling adaptation of Pontibacter korlensis to radiation and infertility in desert through complete genome and comparative transcriptomic analysis.</title>
        <authorList>
            <person name="Dai J."/>
            <person name="Dai W."/>
            <person name="Qiu C."/>
            <person name="Yang Z."/>
            <person name="Zhang Y."/>
            <person name="Zhou M."/>
            <person name="Zhang L."/>
            <person name="Fang C."/>
            <person name="Gao Q."/>
            <person name="Yang Q."/>
            <person name="Li X."/>
            <person name="Wang Z."/>
            <person name="Wang Z."/>
            <person name="Jia Z."/>
            <person name="Chen X."/>
        </authorList>
    </citation>
    <scope>NUCLEOTIDE SEQUENCE [LARGE SCALE GENOMIC DNA]</scope>
    <source>
        <strain evidence="2 3">X14-1T</strain>
    </source>
</reference>
<dbReference type="SUPFAM" id="SSF103473">
    <property type="entry name" value="MFS general substrate transporter"/>
    <property type="match status" value="1"/>
</dbReference>
<accession>A0A0E3ZGB7</accession>
<feature type="transmembrane region" description="Helical" evidence="1">
    <location>
        <begin position="300"/>
        <end position="319"/>
    </location>
</feature>
<dbReference type="HOGENOM" id="CLU_011019_0_0_10"/>
<feature type="transmembrane region" description="Helical" evidence="1">
    <location>
        <begin position="145"/>
        <end position="164"/>
    </location>
</feature>
<sequence>MFRELAKHLNIKSGEVRLVRSLFLVQFLLGAAIAFFSTASLALFLSSFEVTVLPKVYLMAGACLLLFNYVYTHVEHRFTPAKLLQLASVFSAFSIFLCWLAYTFFYFEWLTIALIIWNLVIYLLIGEAFWGMVAMQFNVRESKRLFSIVGAGDIPAKMLGYLSVSVLVPFISVINLLWMSIASFTLAFVLLGKFKLEQVAAMEDAGVHHTSTAHHQPEKSIIGQIFHNSLILSIAIWFLIAYMILLLVDYTFISEIKLESTISHELATFIAVFFAFGRFLAILFKLIFSSKVIARLGLTNSLLIAPALLFLINIINLVAGEELITHLYIFGVMALIAEVLRSTLQEPVSLVLFQPLDPHSRLKGHVIAKGFTLPFALLTTGTLLSFYLQHYGELSVTFVSQLLLVLLIVWAGSVILIKRAYLHTLVEALRKGLFTGSELFLNSQDVRALLVQKTDSNRPQEVIHALDLLEQSGYMGMQEQLLRQLQSKFFEVKEYVLSRIIANNISAALSLIEEQLARKPEAELEPLLIRAKYSLSLNGTKVRQEELQQLKPENKKAALLGLLCRPGATAPAAKQELSNMATGETAEKLLALEVIAELDGSKYAHLVEALLQDSAPVVYNKAIEVAGKQRRYHLFKLAVAVAERHQAYKALHKALTYYGDAAYEVVRTLTAPVSAPLLDVLLKTAGRTKGEASTLFLEGALKHYPAKADLVVEALWEKKAEVSVETKKGLEQWLDDKLSQGQLKKQYYLQLMPDNEATLLQEAICSEIHQDIQSILKGLALVYDQQRIDRVIELYKMGSMHKLSNAVEMLELLVSKKYFTSLDDLIEFREDVKNNQLRVTSGRDVNTAAVVDEILTGNRATCNSWTRAVACYLIPRLQDKEFLLPALARVPDNGDPLFRETRTYVVSMLS</sequence>
<dbReference type="Proteomes" id="UP000033109">
    <property type="component" value="Chromosome"/>
</dbReference>
<proteinExistence type="predicted"/>
<name>A0A0E3ZGB7_9BACT</name>
<evidence type="ECO:0000256" key="1">
    <source>
        <dbReference type="SAM" id="Phobius"/>
    </source>
</evidence>
<keyword evidence="1" id="KW-1133">Transmembrane helix</keyword>
<dbReference type="STRING" id="400092.PKOR_14290"/>
<dbReference type="PATRIC" id="fig|400092.3.peg.3118"/>
<feature type="transmembrane region" description="Helical" evidence="1">
    <location>
        <begin position="52"/>
        <end position="71"/>
    </location>
</feature>
<protein>
    <recommendedName>
        <fullName evidence="4">ADP,ATP carrier protein</fullName>
    </recommendedName>
</protein>
<feature type="transmembrane region" description="Helical" evidence="1">
    <location>
        <begin position="394"/>
        <end position="417"/>
    </location>
</feature>
<evidence type="ECO:0000313" key="3">
    <source>
        <dbReference type="Proteomes" id="UP000033109"/>
    </source>
</evidence>
<dbReference type="EMBL" id="CP009621">
    <property type="protein sequence ID" value="AKD04049.1"/>
    <property type="molecule type" value="Genomic_DNA"/>
</dbReference>
<dbReference type="KEGG" id="pko:PKOR_14290"/>
<keyword evidence="1" id="KW-0812">Transmembrane</keyword>
<dbReference type="AlphaFoldDB" id="A0A0E3ZGB7"/>
<feature type="transmembrane region" description="Helical" evidence="1">
    <location>
        <begin position="266"/>
        <end position="288"/>
    </location>
</feature>
<evidence type="ECO:0000313" key="2">
    <source>
        <dbReference type="EMBL" id="AKD04049.1"/>
    </source>
</evidence>
<feature type="transmembrane region" description="Helical" evidence="1">
    <location>
        <begin position="225"/>
        <end position="246"/>
    </location>
</feature>
<dbReference type="RefSeq" id="WP_046311606.1">
    <property type="nucleotide sequence ID" value="NZ_CBCSCY010000057.1"/>
</dbReference>
<organism evidence="2 3">
    <name type="scientific">Pontibacter korlensis</name>
    <dbReference type="NCBI Taxonomy" id="400092"/>
    <lineage>
        <taxon>Bacteria</taxon>
        <taxon>Pseudomonadati</taxon>
        <taxon>Bacteroidota</taxon>
        <taxon>Cytophagia</taxon>
        <taxon>Cytophagales</taxon>
        <taxon>Hymenobacteraceae</taxon>
        <taxon>Pontibacter</taxon>
    </lineage>
</organism>
<gene>
    <name evidence="2" type="ORF">PKOR_14290</name>
</gene>
<keyword evidence="3" id="KW-1185">Reference proteome</keyword>
<feature type="transmembrane region" description="Helical" evidence="1">
    <location>
        <begin position="111"/>
        <end position="133"/>
    </location>
</feature>
<feature type="transmembrane region" description="Helical" evidence="1">
    <location>
        <begin position="83"/>
        <end position="105"/>
    </location>
</feature>
<dbReference type="OrthoDB" id="9810708at2"/>
<feature type="transmembrane region" description="Helical" evidence="1">
    <location>
        <begin position="170"/>
        <end position="192"/>
    </location>
</feature>